<dbReference type="eggNOG" id="ENOG502ZC6F">
    <property type="taxonomic scope" value="Bacteria"/>
</dbReference>
<evidence type="ECO:0000256" key="1">
    <source>
        <dbReference type="SAM" id="MobiDB-lite"/>
    </source>
</evidence>
<dbReference type="EMBL" id="CP001819">
    <property type="protein sequence ID" value="ACZ23140.1"/>
    <property type="molecule type" value="Genomic_DNA"/>
</dbReference>
<dbReference type="AlphaFoldDB" id="D1BDD6"/>
<feature type="compositionally biased region" description="Low complexity" evidence="1">
    <location>
        <begin position="40"/>
        <end position="61"/>
    </location>
</feature>
<sequence length="475" mass="47687">MDSTNGSSPQRGSGSDETFDRLRAADPAAGLEPDLDAIRATVTAKVSSSAADDSTTSAATSEQGSDAGVVDLSSARSRRRPARWLQVAAAAVGVAAVGTAGYAVGTQDGGSDVSADSASTADLAATESAPEAGAQAPFSLPSDESAASSADRSMIAGFGMRTLFTAVGLDDTPSAASAWGFDPAATFTPESALAVAQAVGLEGEPSLLYGAWHVGSTDWTGPALDVQSDSATSFSYYDPSTDPWAEGSGATAVDGAEATARLSEIMTSLGVDPAGFDLVVEDMGTATATTVSAYRAAGSVNDGQAWQLTVSSLGVSSLNGALAPLVDLGSYDVVGAATAVARLTDPRFGATADYGIMPFARAADDVQIPEGVTPEEAQALEEANPSLDVMPEPGVEVPSDDPAAVPTLPPSAVPGSVISWPVSEVAITGAELTTTTVYSSDGSAVLVPAYRLAGDDGSSWTVIAVTEEHLDFAAR</sequence>
<feature type="compositionally biased region" description="Low complexity" evidence="1">
    <location>
        <begin position="106"/>
        <end position="129"/>
    </location>
</feature>
<proteinExistence type="predicted"/>
<feature type="region of interest" description="Disordered" evidence="1">
    <location>
        <begin position="106"/>
        <end position="145"/>
    </location>
</feature>
<feature type="compositionally biased region" description="Polar residues" evidence="1">
    <location>
        <begin position="1"/>
        <end position="16"/>
    </location>
</feature>
<name>D1BDD6_SANKS</name>
<dbReference type="OrthoDB" id="3268840at2"/>
<dbReference type="HOGENOM" id="CLU_593050_0_0_11"/>
<organism evidence="2 3">
    <name type="scientific">Sanguibacter keddieii (strain ATCC 51767 / DSM 10542 / NCFB 3025 / ST-74)</name>
    <dbReference type="NCBI Taxonomy" id="446469"/>
    <lineage>
        <taxon>Bacteria</taxon>
        <taxon>Bacillati</taxon>
        <taxon>Actinomycetota</taxon>
        <taxon>Actinomycetes</taxon>
        <taxon>Micrococcales</taxon>
        <taxon>Sanguibacteraceae</taxon>
        <taxon>Sanguibacter</taxon>
    </lineage>
</organism>
<feature type="region of interest" description="Disordered" evidence="1">
    <location>
        <begin position="1"/>
        <end position="76"/>
    </location>
</feature>
<dbReference type="KEGG" id="ske:Sked_32440"/>
<reference evidence="2 3" key="1">
    <citation type="journal article" date="2009" name="Stand. Genomic Sci.">
        <title>Complete genome sequence of Sanguibacter keddieii type strain (ST-74).</title>
        <authorList>
            <person name="Ivanova N."/>
            <person name="Sikorski J."/>
            <person name="Sims D."/>
            <person name="Brettin T."/>
            <person name="Detter J.C."/>
            <person name="Han C."/>
            <person name="Lapidus A."/>
            <person name="Copeland A."/>
            <person name="Glavina Del Rio T."/>
            <person name="Nolan M."/>
            <person name="Chen F."/>
            <person name="Lucas S."/>
            <person name="Tice H."/>
            <person name="Cheng J.F."/>
            <person name="Bruce D."/>
            <person name="Goodwin L."/>
            <person name="Pitluck S."/>
            <person name="Pati A."/>
            <person name="Mavromatis K."/>
            <person name="Chen A."/>
            <person name="Palaniappan K."/>
            <person name="D'haeseleer P."/>
            <person name="Chain P."/>
            <person name="Bristow J."/>
            <person name="Eisen J.A."/>
            <person name="Markowitz V."/>
            <person name="Hugenholtz P."/>
            <person name="Goker M."/>
            <person name="Pukall R."/>
            <person name="Klenk H.P."/>
            <person name="Kyrpides N.C."/>
        </authorList>
    </citation>
    <scope>NUCLEOTIDE SEQUENCE [LARGE SCALE GENOMIC DNA]</scope>
    <source>
        <strain evidence="3">ATCC 51767 / DSM 10542 / NCFB 3025 / ST-74</strain>
    </source>
</reference>
<protein>
    <submittedName>
        <fullName evidence="2">Uncharacterized protein</fullName>
    </submittedName>
</protein>
<evidence type="ECO:0000313" key="3">
    <source>
        <dbReference type="Proteomes" id="UP000000322"/>
    </source>
</evidence>
<dbReference type="STRING" id="446469.Sked_32440"/>
<dbReference type="RefSeq" id="WP_012868208.1">
    <property type="nucleotide sequence ID" value="NC_013521.1"/>
</dbReference>
<keyword evidence="3" id="KW-1185">Reference proteome</keyword>
<gene>
    <name evidence="2" type="ordered locus">Sked_32440</name>
</gene>
<dbReference type="Proteomes" id="UP000000322">
    <property type="component" value="Chromosome"/>
</dbReference>
<evidence type="ECO:0000313" key="2">
    <source>
        <dbReference type="EMBL" id="ACZ23140.1"/>
    </source>
</evidence>
<accession>D1BDD6</accession>